<dbReference type="Gene3D" id="2.30.42.10">
    <property type="match status" value="1"/>
</dbReference>
<gene>
    <name evidence="3" type="ORF">NEZAVI_LOCUS14614</name>
</gene>
<dbReference type="PROSITE" id="PS51745">
    <property type="entry name" value="PB1"/>
    <property type="match status" value="1"/>
</dbReference>
<dbReference type="InterPro" id="IPR053793">
    <property type="entry name" value="PB1-like"/>
</dbReference>
<reference evidence="3" key="1">
    <citation type="submission" date="2022-01" db="EMBL/GenBank/DDBJ databases">
        <authorList>
            <person name="King R."/>
        </authorList>
    </citation>
    <scope>NUCLEOTIDE SEQUENCE</scope>
</reference>
<dbReference type="GO" id="GO:0007098">
    <property type="term" value="P:centrosome cycle"/>
    <property type="evidence" value="ECO:0007669"/>
    <property type="project" value="TreeGrafter"/>
</dbReference>
<dbReference type="FunFam" id="3.10.20.90:FF:000031">
    <property type="entry name" value="Partitioning defective 6 homolog alpha"/>
    <property type="match status" value="1"/>
</dbReference>
<accession>A0A9P0HR25</accession>
<evidence type="ECO:0000313" key="3">
    <source>
        <dbReference type="EMBL" id="CAH1406739.1"/>
    </source>
</evidence>
<dbReference type="AlphaFoldDB" id="A0A9P0HR25"/>
<dbReference type="CDD" id="cd06718">
    <property type="entry name" value="PDZ_Par6-like"/>
    <property type="match status" value="1"/>
</dbReference>
<protein>
    <recommendedName>
        <fullName evidence="5">PAR-6</fullName>
    </recommendedName>
</protein>
<feature type="domain" description="PB1" evidence="2">
    <location>
        <begin position="9"/>
        <end position="90"/>
    </location>
</feature>
<dbReference type="SMART" id="SM00666">
    <property type="entry name" value="PB1"/>
    <property type="match status" value="1"/>
</dbReference>
<dbReference type="Pfam" id="PF00564">
    <property type="entry name" value="PB1"/>
    <property type="match status" value="1"/>
</dbReference>
<sequence>MIGTDTSDRVAVKSKIDAEFRRFSILRNSNTSYEDFTCLTEQVHKLDETPFLIFYIDPCDGDLLPINNDENFLKALQNAKHLLRIIIQRKGETLDTRGKERSIISTLLRTKRVPKISGPKDFREVSSIIDIDLVPKSCRRIRLKRHSDEHPLGFYIRDGVSYRITSQGVESACGVFISRLVPGGLAKACGLLGVGDEVLEVNGIEVDGKTLDQVTDMMVANASNLIITVKPAREGALRES</sequence>
<dbReference type="InterPro" id="IPR036034">
    <property type="entry name" value="PDZ_sf"/>
</dbReference>
<keyword evidence="4" id="KW-1185">Reference proteome</keyword>
<dbReference type="SUPFAM" id="SSF54277">
    <property type="entry name" value="CAD &amp; PB1 domains"/>
    <property type="match status" value="1"/>
</dbReference>
<evidence type="ECO:0008006" key="5">
    <source>
        <dbReference type="Google" id="ProtNLM"/>
    </source>
</evidence>
<dbReference type="Pfam" id="PF00595">
    <property type="entry name" value="PDZ"/>
    <property type="match status" value="1"/>
</dbReference>
<dbReference type="InterPro" id="IPR051741">
    <property type="entry name" value="PAR6_homolog"/>
</dbReference>
<dbReference type="SMART" id="SM00228">
    <property type="entry name" value="PDZ"/>
    <property type="match status" value="1"/>
</dbReference>
<dbReference type="PANTHER" id="PTHR14102:SF11">
    <property type="entry name" value="LD29223P"/>
    <property type="match status" value="1"/>
</dbReference>
<dbReference type="Proteomes" id="UP001152798">
    <property type="component" value="Chromosome 6"/>
</dbReference>
<dbReference type="PROSITE" id="PS50106">
    <property type="entry name" value="PDZ"/>
    <property type="match status" value="1"/>
</dbReference>
<evidence type="ECO:0000313" key="4">
    <source>
        <dbReference type="Proteomes" id="UP001152798"/>
    </source>
</evidence>
<dbReference type="InterPro" id="IPR001478">
    <property type="entry name" value="PDZ"/>
</dbReference>
<evidence type="ECO:0000259" key="1">
    <source>
        <dbReference type="PROSITE" id="PS50106"/>
    </source>
</evidence>
<dbReference type="SUPFAM" id="SSF50156">
    <property type="entry name" value="PDZ domain-like"/>
    <property type="match status" value="1"/>
</dbReference>
<evidence type="ECO:0000259" key="2">
    <source>
        <dbReference type="PROSITE" id="PS51745"/>
    </source>
</evidence>
<dbReference type="EMBL" id="OV725082">
    <property type="protein sequence ID" value="CAH1406739.1"/>
    <property type="molecule type" value="Genomic_DNA"/>
</dbReference>
<proteinExistence type="predicted"/>
<dbReference type="InterPro" id="IPR000270">
    <property type="entry name" value="PB1_dom"/>
</dbReference>
<name>A0A9P0HR25_NEZVI</name>
<feature type="domain" description="PDZ" evidence="1">
    <location>
        <begin position="140"/>
        <end position="233"/>
    </location>
</feature>
<dbReference type="PANTHER" id="PTHR14102">
    <property type="entry name" value="PAR-6-RELATED"/>
    <property type="match status" value="1"/>
</dbReference>
<dbReference type="OrthoDB" id="5868434at2759"/>
<dbReference type="Gene3D" id="3.10.20.90">
    <property type="entry name" value="Phosphatidylinositol 3-kinase Catalytic Subunit, Chain A, domain 1"/>
    <property type="match status" value="1"/>
</dbReference>
<organism evidence="3 4">
    <name type="scientific">Nezara viridula</name>
    <name type="common">Southern green stink bug</name>
    <name type="synonym">Cimex viridulus</name>
    <dbReference type="NCBI Taxonomy" id="85310"/>
    <lineage>
        <taxon>Eukaryota</taxon>
        <taxon>Metazoa</taxon>
        <taxon>Ecdysozoa</taxon>
        <taxon>Arthropoda</taxon>
        <taxon>Hexapoda</taxon>
        <taxon>Insecta</taxon>
        <taxon>Pterygota</taxon>
        <taxon>Neoptera</taxon>
        <taxon>Paraneoptera</taxon>
        <taxon>Hemiptera</taxon>
        <taxon>Heteroptera</taxon>
        <taxon>Panheteroptera</taxon>
        <taxon>Pentatomomorpha</taxon>
        <taxon>Pentatomoidea</taxon>
        <taxon>Pentatomidae</taxon>
        <taxon>Pentatominae</taxon>
        <taxon>Nezara</taxon>
    </lineage>
</organism>